<proteinExistence type="predicted"/>
<name>E8RPA3_ASTEC</name>
<dbReference type="EMBL" id="CP002395">
    <property type="protein sequence ID" value="ADU11949.1"/>
    <property type="molecule type" value="Genomic_DNA"/>
</dbReference>
<reference evidence="2" key="4">
    <citation type="submission" date="2010-12" db="EMBL/GenBank/DDBJ databases">
        <title>Complete sequence of chromosome2 of Asticcacaulis excentricus CB 48.</title>
        <authorList>
            <consortium name="US DOE Joint Genome Institute"/>
            <person name="Lucas S."/>
            <person name="Copeland A."/>
            <person name="Lapidus A."/>
            <person name="Cheng J.-F."/>
            <person name="Bruce D."/>
            <person name="Goodwin L."/>
            <person name="Pitluck S."/>
            <person name="Teshima H."/>
            <person name="Davenport K."/>
            <person name="Detter J.C."/>
            <person name="Han C."/>
            <person name="Tapia R."/>
            <person name="Land M."/>
            <person name="Hauser L."/>
            <person name="Jeffries C."/>
            <person name="Kyrpides N."/>
            <person name="Ivanova N."/>
            <person name="Ovchinnikova G."/>
            <person name="Brun Y.V."/>
            <person name="Woyke T."/>
        </authorList>
    </citation>
    <scope>NUCLEOTIDE SEQUENCE</scope>
    <source>
        <strain evidence="2">CB 48</strain>
        <strain>CS 48</strain>
    </source>
</reference>
<dbReference type="OrthoDB" id="8081994at2"/>
<reference evidence="3" key="2">
    <citation type="submission" date="2010-12" db="EMBL/GenBank/DDBJ databases">
        <title>Complete sequence of chromosome 2 of Asticcacaulis excentricus CB 48.</title>
        <authorList>
            <consortium name="US DOE Joint Genome Institute"/>
            <person name="Lucas S."/>
            <person name="Copeland A."/>
            <person name="Lapidus A."/>
            <person name="Cheng J.-F."/>
            <person name="Bruce D."/>
            <person name="Goodwin L."/>
            <person name="Pitluck S."/>
            <person name="Teshima H."/>
            <person name="Davenport K."/>
            <person name="Detter J.C."/>
            <person name="Han C."/>
            <person name="Tapia R."/>
            <person name="Land M."/>
            <person name="Hauser L."/>
            <person name="Jeffries C."/>
            <person name="Kyrpides N."/>
            <person name="Ivanova N."/>
            <person name="Ovchinnikova G."/>
            <person name="Brun Y.V."/>
            <person name="Woyke T."/>
        </authorList>
    </citation>
    <scope>NUCLEOTIDE SEQUENCE [LARGE SCALE GENOMIC DNA]</scope>
    <source>
        <strain evidence="3">ATCC 15261 / DSM 4724 / KCTC 12464 / NCIMB 9791 / VKM B-1370 / CB 48</strain>
    </source>
</reference>
<dbReference type="KEGG" id="aex:Astex_3235"/>
<dbReference type="eggNOG" id="ENOG5032SB2">
    <property type="taxonomic scope" value="Bacteria"/>
</dbReference>
<organism evidence="1 3">
    <name type="scientific">Asticcacaulis excentricus (strain ATCC 15261 / DSM 4724 / KCTC 12464 / NCIMB 9791 / VKM B-1370 / CB 48)</name>
    <dbReference type="NCBI Taxonomy" id="573065"/>
    <lineage>
        <taxon>Bacteria</taxon>
        <taxon>Pseudomonadati</taxon>
        <taxon>Pseudomonadota</taxon>
        <taxon>Alphaproteobacteria</taxon>
        <taxon>Caulobacterales</taxon>
        <taxon>Caulobacteraceae</taxon>
        <taxon>Asticcacaulis</taxon>
    </lineage>
</organism>
<gene>
    <name evidence="1" type="ordered locus">Astex_0250</name>
    <name evidence="2" type="ordered locus">Astex_3235</name>
</gene>
<protein>
    <submittedName>
        <fullName evidence="1">Uncharacterized protein</fullName>
    </submittedName>
</protein>
<dbReference type="RefSeq" id="WP_013477783.1">
    <property type="nucleotide sequence ID" value="NC_014816.1"/>
</dbReference>
<evidence type="ECO:0000313" key="3">
    <source>
        <dbReference type="Proteomes" id="UP000001492"/>
    </source>
</evidence>
<dbReference type="KEGG" id="aex:Astex_0250"/>
<sequence>MARATRVFTTKAVADLLDEDIELIEEIACNPDNIDYGEMLHIYDGSEHGATGFTDRGIQCIEEMLEEARNWDGGLRGFLVANHSEPEAIERIMAKEQARIEAQSQEKP</sequence>
<reference evidence="3" key="1">
    <citation type="submission" date="2010-12" db="EMBL/GenBank/DDBJ databases">
        <title>Complete sequence of chromosome 1 of Asticcacaulis excentricus CB 48.</title>
        <authorList>
            <consortium name="US DOE Joint Genome Institute"/>
            <person name="Lucas S."/>
            <person name="Copeland A."/>
            <person name="Lapidus A."/>
            <person name="Cheng J.-F."/>
            <person name="Bruce D."/>
            <person name="Goodwin L."/>
            <person name="Pitluck S."/>
            <person name="Teshima H."/>
            <person name="Davenport K."/>
            <person name="Detter J.C."/>
            <person name="Han C."/>
            <person name="Tapia R."/>
            <person name="Land M."/>
            <person name="Hauser L."/>
            <person name="Jeffries C."/>
            <person name="Kyrpides N."/>
            <person name="Ivanova N."/>
            <person name="Ovchinnikova G."/>
            <person name="Brun Y.V."/>
            <person name="Woyke T."/>
        </authorList>
    </citation>
    <scope>NUCLEOTIDE SEQUENCE [LARGE SCALE GENOMIC DNA]</scope>
    <source>
        <strain evidence="3">ATCC 15261 / DSM 4724 / KCTC 12464 / NCIMB 9791 / VKM B-1370 / CB 48</strain>
    </source>
</reference>
<evidence type="ECO:0000313" key="2">
    <source>
        <dbReference type="EMBL" id="ADU14870.1"/>
    </source>
</evidence>
<dbReference type="Proteomes" id="UP000001492">
    <property type="component" value="Chromosome 2"/>
</dbReference>
<evidence type="ECO:0000313" key="1">
    <source>
        <dbReference type="EMBL" id="ADU11949.1"/>
    </source>
</evidence>
<dbReference type="AlphaFoldDB" id="E8RPA3"/>
<reference evidence="1" key="3">
    <citation type="submission" date="2010-12" db="EMBL/GenBank/DDBJ databases">
        <title>Complete sequence of chromosome1 of Asticcacaulis excentricus CB 48.</title>
        <authorList>
            <consortium name="US DOE Joint Genome Institute"/>
            <person name="Lucas S."/>
            <person name="Copeland A."/>
            <person name="Lapidus A."/>
            <person name="Cheng J.-F."/>
            <person name="Bruce D."/>
            <person name="Goodwin L."/>
            <person name="Pitluck S."/>
            <person name="Teshima H."/>
            <person name="Davenport K."/>
            <person name="Detter J.C."/>
            <person name="Han C."/>
            <person name="Tapia R."/>
            <person name="Land M."/>
            <person name="Hauser L."/>
            <person name="Jeffries C."/>
            <person name="Kyrpides N."/>
            <person name="Ivanova N."/>
            <person name="Ovchinnikova G."/>
            <person name="Brun Y.V."/>
            <person name="Woyke T."/>
        </authorList>
    </citation>
    <scope>NUCLEOTIDE SEQUENCE</scope>
    <source>
        <strain evidence="1">CB 48</strain>
        <strain>CS 48</strain>
    </source>
</reference>
<keyword evidence="3" id="KW-1185">Reference proteome</keyword>
<dbReference type="Proteomes" id="UP000001492">
    <property type="component" value="Chromosome 1"/>
</dbReference>
<accession>E8RPA3</accession>
<dbReference type="EMBL" id="CP002396">
    <property type="protein sequence ID" value="ADU14870.1"/>
    <property type="molecule type" value="Genomic_DNA"/>
</dbReference>
<dbReference type="HOGENOM" id="CLU_157257_0_0_5"/>